<name>A0A812K5C2_SYMPI</name>
<reference evidence="1" key="1">
    <citation type="submission" date="2021-02" db="EMBL/GenBank/DDBJ databases">
        <authorList>
            <person name="Dougan E. K."/>
            <person name="Rhodes N."/>
            <person name="Thang M."/>
            <person name="Chan C."/>
        </authorList>
    </citation>
    <scope>NUCLEOTIDE SEQUENCE</scope>
</reference>
<protein>
    <submittedName>
        <fullName evidence="1">Uncharacterized protein</fullName>
    </submittedName>
</protein>
<proteinExistence type="predicted"/>
<gene>
    <name evidence="1" type="ORF">SPIL2461_LOCUS3001</name>
</gene>
<organism evidence="1 2">
    <name type="scientific">Symbiodinium pilosum</name>
    <name type="common">Dinoflagellate</name>
    <dbReference type="NCBI Taxonomy" id="2952"/>
    <lineage>
        <taxon>Eukaryota</taxon>
        <taxon>Sar</taxon>
        <taxon>Alveolata</taxon>
        <taxon>Dinophyceae</taxon>
        <taxon>Suessiales</taxon>
        <taxon>Symbiodiniaceae</taxon>
        <taxon>Symbiodinium</taxon>
    </lineage>
</organism>
<evidence type="ECO:0000313" key="2">
    <source>
        <dbReference type="Proteomes" id="UP000649617"/>
    </source>
</evidence>
<keyword evidence="2" id="KW-1185">Reference proteome</keyword>
<dbReference type="Proteomes" id="UP000649617">
    <property type="component" value="Unassembled WGS sequence"/>
</dbReference>
<sequence length="96" mass="10457">MTKPDAIAARLAPVWGWEVSPQEDAAFGDEFAVSMKKAAPKQITIGASQAWHEHSAARPRAEGPHVASPFSVIPFSFPLFPLYNPNMYPVVTLVPI</sequence>
<dbReference type="AlphaFoldDB" id="A0A812K5C2"/>
<comment type="caution">
    <text evidence="1">The sequence shown here is derived from an EMBL/GenBank/DDBJ whole genome shotgun (WGS) entry which is preliminary data.</text>
</comment>
<dbReference type="EMBL" id="CAJNIZ010003453">
    <property type="protein sequence ID" value="CAE7222634.1"/>
    <property type="molecule type" value="Genomic_DNA"/>
</dbReference>
<evidence type="ECO:0000313" key="1">
    <source>
        <dbReference type="EMBL" id="CAE7222634.1"/>
    </source>
</evidence>
<accession>A0A812K5C2</accession>